<evidence type="ECO:0000313" key="2">
    <source>
        <dbReference type="EMBL" id="QPM66965.1"/>
    </source>
</evidence>
<accession>A0A7T1AJB5</accession>
<organism evidence="2 3">
    <name type="scientific">Atribacter laminatus</name>
    <dbReference type="NCBI Taxonomy" id="2847778"/>
    <lineage>
        <taxon>Bacteria</taxon>
        <taxon>Pseudomonadati</taxon>
        <taxon>Atribacterota</taxon>
        <taxon>Atribacteria</taxon>
        <taxon>Atribacterales</taxon>
        <taxon>Atribacteraceae</taxon>
        <taxon>Atribacter</taxon>
    </lineage>
</organism>
<name>A0A7T1AJB5_ATRLM</name>
<dbReference type="EMBL" id="CP065383">
    <property type="protein sequence ID" value="QPM66965.1"/>
    <property type="molecule type" value="Genomic_DNA"/>
</dbReference>
<protein>
    <submittedName>
        <fullName evidence="2">Uncharacterized protein</fullName>
    </submittedName>
</protein>
<sequence length="178" mass="20710">MGKKTIYIRDEDEEVFNKAMETLGDGEGMGSIIVTALKEKMQNMNELENEAYELSMLVETGLNRYVERALNHYLQILPGSALEKAEIMIMVIRQEDPEYFSLKGETGLQILKTMWADDPTWFEKGKELVKQGWSEHERRQKEGKKKLMETFGIMSSEKPTKSKKEQPKQTKTKRKQKK</sequence>
<gene>
    <name evidence="2" type="ORF">RT761_00151</name>
</gene>
<evidence type="ECO:0000256" key="1">
    <source>
        <dbReference type="SAM" id="MobiDB-lite"/>
    </source>
</evidence>
<reference evidence="2 3" key="1">
    <citation type="journal article" date="2021" name="Nat. Commun.">
        <title>Isolation of a member of the candidate phylum Atribacteria reveals a unique cell membrane structure.</title>
        <authorList>
            <person name="Taiki K."/>
            <person name="Nobu M.K."/>
            <person name="Kusada H."/>
            <person name="Meng X.-Y."/>
            <person name="Hosoki N."/>
            <person name="Uematsu K."/>
            <person name="Yoshioka H."/>
            <person name="Kamagata Y."/>
            <person name="Tamaki H."/>
        </authorList>
    </citation>
    <scope>NUCLEOTIDE SEQUENCE [LARGE SCALE GENOMIC DNA]</scope>
    <source>
        <strain evidence="2 3">RT761</strain>
    </source>
</reference>
<proteinExistence type="predicted"/>
<feature type="region of interest" description="Disordered" evidence="1">
    <location>
        <begin position="151"/>
        <end position="178"/>
    </location>
</feature>
<dbReference type="RefSeq" id="WP_218112193.1">
    <property type="nucleotide sequence ID" value="NZ_CP065383.1"/>
</dbReference>
<keyword evidence="3" id="KW-1185">Reference proteome</keyword>
<dbReference type="KEGG" id="alam:RT761_00151"/>
<evidence type="ECO:0000313" key="3">
    <source>
        <dbReference type="Proteomes" id="UP000594463"/>
    </source>
</evidence>
<dbReference type="Proteomes" id="UP000594463">
    <property type="component" value="Chromosome"/>
</dbReference>
<dbReference type="AlphaFoldDB" id="A0A7T1AJB5"/>
<feature type="compositionally biased region" description="Basic and acidic residues" evidence="1">
    <location>
        <begin position="158"/>
        <end position="168"/>
    </location>
</feature>